<accession>A0A2P1N5D5</accession>
<reference evidence="1 2" key="1">
    <citation type="submission" date="2018-03" db="EMBL/GenBank/DDBJ databases">
        <authorList>
            <person name="Fornelos N.I."/>
            <person name="Zack K.M."/>
            <person name="Garlena R.A."/>
            <person name="Russell D.A."/>
            <person name="Pope W.H."/>
            <person name="Jacobs-Sera D."/>
            <person name="Hatfull G.F."/>
        </authorList>
    </citation>
    <scope>NUCLEOTIDE SEQUENCE [LARGE SCALE GENOMIC DNA]</scope>
</reference>
<organism evidence="1 2">
    <name type="scientific">Gordonia phage Hail2Pitt</name>
    <dbReference type="NCBI Taxonomy" id="2126785"/>
    <lineage>
        <taxon>Viruses</taxon>
        <taxon>Duplodnaviria</taxon>
        <taxon>Heunggongvirae</taxon>
        <taxon>Uroviricota</taxon>
        <taxon>Caudoviricetes</taxon>
        <taxon>Woesvirus</taxon>
        <taxon>Woesvirus woes</taxon>
    </lineage>
</organism>
<sequence length="465" mass="54221">MPKMHEGRRYDLWWQNPFKYADHLKECGESQVVFDFSLLHKYKIDAREFMRQYFRGFPWRCYVVHSHVATLIDYTCGPEESLGSWPVWNFQDYDLQELKDLMEVPWKERTPTEHADWYDMPSPNQPHRVFVKDILRGSDRFVSKRRQRLTKIQRLYPECELFLKPKSFSMGLIFGCGFSAACIDPYEWRWFQRGKIVLPSGRHVHLEDVPQYKWEIEYFGFDPHEVRYDQDVGLLYCITAIRYAAHHWDDPTGPFYAKKGVFARPDFHNPDMYAPMPSYERVKIPLDKVKDTDKVLCDSCSLWRLCPSYRSGEVCGLPSSETSRLAKLALSRNADDVVEMLASVVSKQAERVERKIDDEQFLDSGFDKDIDKMLNNLFKNGATLAKLRNPNLGRPLVQINAGPQAEQAKAIERADPRALAMAVIQELEESGVSRDDITEEMIEEHMQKHYAPKQLEAVDAEVVDG</sequence>
<name>A0A2P1N5D5_9CAUD</name>
<evidence type="ECO:0000313" key="1">
    <source>
        <dbReference type="EMBL" id="AVP43192.1"/>
    </source>
</evidence>
<dbReference type="EMBL" id="MH025889">
    <property type="protein sequence ID" value="AVP43192.1"/>
    <property type="molecule type" value="Genomic_DNA"/>
</dbReference>
<gene>
    <name evidence="1" type="primary">6</name>
    <name evidence="1" type="ORF">PBI_HAIL2PITT_6</name>
</gene>
<evidence type="ECO:0000313" key="2">
    <source>
        <dbReference type="Proteomes" id="UP000240796"/>
    </source>
</evidence>
<protein>
    <submittedName>
        <fullName evidence="1">Uncharacterized protein</fullName>
    </submittedName>
</protein>
<dbReference type="Proteomes" id="UP000240796">
    <property type="component" value="Segment"/>
</dbReference>
<proteinExistence type="predicted"/>